<dbReference type="OrthoDB" id="671595at2759"/>
<protein>
    <recommendedName>
        <fullName evidence="2">TIL domain-containing protein</fullName>
    </recommendedName>
</protein>
<name>A0A0B2UV96_TOXCA</name>
<keyword evidence="1" id="KW-0722">Serine protease inhibitor</keyword>
<dbReference type="SUPFAM" id="SSF57567">
    <property type="entry name" value="Serine protease inhibitors"/>
    <property type="match status" value="1"/>
</dbReference>
<dbReference type="InterPro" id="IPR002919">
    <property type="entry name" value="TIL_dom"/>
</dbReference>
<sequence length="101" mass="12339">MDCRAHERFVKCGPEPHCEMSCDNLFSPPHCHTDYNHPKCYYPRCICNTGYVRDKEGFCVREWKCPGRYFEFDDDDGNTEYQFRLHPRKQRVNSQLRRHFW</sequence>
<gene>
    <name evidence="3" type="ORF">Tcan_01901</name>
</gene>
<evidence type="ECO:0000313" key="4">
    <source>
        <dbReference type="Proteomes" id="UP000031036"/>
    </source>
</evidence>
<feature type="domain" description="TIL" evidence="2">
    <location>
        <begin position="3"/>
        <end position="65"/>
    </location>
</feature>
<dbReference type="AlphaFoldDB" id="A0A0B2UV96"/>
<reference evidence="3 4" key="1">
    <citation type="submission" date="2014-11" db="EMBL/GenBank/DDBJ databases">
        <title>Genetic blueprint of the zoonotic pathogen Toxocara canis.</title>
        <authorList>
            <person name="Zhu X.-Q."/>
            <person name="Korhonen P.K."/>
            <person name="Cai H."/>
            <person name="Young N.D."/>
            <person name="Nejsum P."/>
            <person name="von Samson-Himmelstjerna G."/>
            <person name="Boag P.R."/>
            <person name="Tan P."/>
            <person name="Li Q."/>
            <person name="Min J."/>
            <person name="Yang Y."/>
            <person name="Wang X."/>
            <person name="Fang X."/>
            <person name="Hall R.S."/>
            <person name="Hofmann A."/>
            <person name="Sternberg P.W."/>
            <person name="Jex A.R."/>
            <person name="Gasser R.B."/>
        </authorList>
    </citation>
    <scope>NUCLEOTIDE SEQUENCE [LARGE SCALE GENOMIC DNA]</scope>
    <source>
        <strain evidence="3">PN_DK_2014</strain>
    </source>
</reference>
<dbReference type="EMBL" id="JPKZ01003145">
    <property type="protein sequence ID" value="KHN73189.1"/>
    <property type="molecule type" value="Genomic_DNA"/>
</dbReference>
<dbReference type="Gene3D" id="2.10.25.10">
    <property type="entry name" value="Laminin"/>
    <property type="match status" value="1"/>
</dbReference>
<dbReference type="Pfam" id="PF01826">
    <property type="entry name" value="TIL"/>
    <property type="match status" value="1"/>
</dbReference>
<evidence type="ECO:0000313" key="3">
    <source>
        <dbReference type="EMBL" id="KHN73189.1"/>
    </source>
</evidence>
<organism evidence="3 4">
    <name type="scientific">Toxocara canis</name>
    <name type="common">Canine roundworm</name>
    <dbReference type="NCBI Taxonomy" id="6265"/>
    <lineage>
        <taxon>Eukaryota</taxon>
        <taxon>Metazoa</taxon>
        <taxon>Ecdysozoa</taxon>
        <taxon>Nematoda</taxon>
        <taxon>Chromadorea</taxon>
        <taxon>Rhabditida</taxon>
        <taxon>Spirurina</taxon>
        <taxon>Ascaridomorpha</taxon>
        <taxon>Ascaridoidea</taxon>
        <taxon>Toxocaridae</taxon>
        <taxon>Toxocara</taxon>
    </lineage>
</organism>
<dbReference type="CDD" id="cd19941">
    <property type="entry name" value="TIL"/>
    <property type="match status" value="1"/>
</dbReference>
<proteinExistence type="predicted"/>
<evidence type="ECO:0000256" key="1">
    <source>
        <dbReference type="ARBA" id="ARBA00022900"/>
    </source>
</evidence>
<dbReference type="Proteomes" id="UP000031036">
    <property type="component" value="Unassembled WGS sequence"/>
</dbReference>
<keyword evidence="1" id="KW-0646">Protease inhibitor</keyword>
<dbReference type="InterPro" id="IPR036084">
    <property type="entry name" value="Ser_inhib-like_sf"/>
</dbReference>
<comment type="caution">
    <text evidence="3">The sequence shown here is derived from an EMBL/GenBank/DDBJ whole genome shotgun (WGS) entry which is preliminary data.</text>
</comment>
<dbReference type="GO" id="GO:0004867">
    <property type="term" value="F:serine-type endopeptidase inhibitor activity"/>
    <property type="evidence" value="ECO:0007669"/>
    <property type="project" value="UniProtKB-KW"/>
</dbReference>
<keyword evidence="4" id="KW-1185">Reference proteome</keyword>
<evidence type="ECO:0000259" key="2">
    <source>
        <dbReference type="Pfam" id="PF01826"/>
    </source>
</evidence>
<accession>A0A0B2UV96</accession>